<keyword evidence="1" id="KW-0812">Transmembrane</keyword>
<gene>
    <name evidence="2" type="ORF">ERS852520_00503</name>
</gene>
<dbReference type="RefSeq" id="WP_055159428.1">
    <property type="nucleotide sequence ID" value="NZ_CZAU01000003.1"/>
</dbReference>
<dbReference type="OrthoDB" id="2076832at2"/>
<feature type="transmembrane region" description="Helical" evidence="1">
    <location>
        <begin position="211"/>
        <end position="230"/>
    </location>
</feature>
<feature type="transmembrane region" description="Helical" evidence="1">
    <location>
        <begin position="669"/>
        <end position="688"/>
    </location>
</feature>
<name>A0A174K931_ANAHA</name>
<proteinExistence type="predicted"/>
<feature type="transmembrane region" description="Helical" evidence="1">
    <location>
        <begin position="287"/>
        <end position="306"/>
    </location>
</feature>
<keyword evidence="1" id="KW-0472">Membrane</keyword>
<feature type="transmembrane region" description="Helical" evidence="1">
    <location>
        <begin position="161"/>
        <end position="182"/>
    </location>
</feature>
<organism evidence="2 3">
    <name type="scientific">Anaerostipes hadrus</name>
    <dbReference type="NCBI Taxonomy" id="649756"/>
    <lineage>
        <taxon>Bacteria</taxon>
        <taxon>Bacillati</taxon>
        <taxon>Bacillota</taxon>
        <taxon>Clostridia</taxon>
        <taxon>Lachnospirales</taxon>
        <taxon>Lachnospiraceae</taxon>
        <taxon>Anaerostipes</taxon>
    </lineage>
</organism>
<dbReference type="EMBL" id="CZAU01000003">
    <property type="protein sequence ID" value="CUP06035.1"/>
    <property type="molecule type" value="Genomic_DNA"/>
</dbReference>
<feature type="transmembrane region" description="Helical" evidence="1">
    <location>
        <begin position="236"/>
        <end position="266"/>
    </location>
</feature>
<sequence length="706" mass="82524">MKSKKIVCILYSIVLIGINVFGFAIFSDYRMTDKIFHKRVVEVQARQQELVNVSEVHKELLKFANQYHVTIMKYEFLNEKELSIYTTNQQEVLNMKFPYTTWKINVYPFKDLKNVGYGNTFFIDHTTRAIEQKLEQGLSQYGIVKIYTNQQKWQSINNLSVLYLLGFSVLFLLLGFSVYYIYSRKKIALMKYWGYSKVSIIWKINKDIIRFWIFNEMIWLMIWIGVGWKFEGIQKIIEYMSTCILVNLLISIIIFLLAIIINCMILSFEKHISEGEKNGFFSQIKKVSYIVLISVLIAVQLTLSNATNDAQRLKDKQHTLSYWNKTKNIYTINFQGYDSSVAEDSLEARNINDELKNFYQKSKDKIKIFLINSDNYEKESDGRGNQRYEFEYVGDKEEQICSPAGRSIQIDENYLKRNPIQTCNGKAISKLIDYNQNTLNILVPEQYKKYEKKIIKNYKENFYFQKVTIDNYFRKNMNKPKNMLKKDKLSIHIIYVKTNQSYFTYDSDTGNGKNQIIDPIAVIYTGGVDSSCIASMYAGDTVSGSIYFEDNSKKQGRAYRKVEALEQELGIYQFNSVTNIYGQAASNLVIIRQKVMWQSAILLAVILCSIVFITIAVSGYYFSKQQRLLLETLWGYGYMSSIKEIILVLIGINLCTTAVVYIIKHNVVVWYFMIIACIIEIIVTRLEYDYLSKKNLHEKIINGEQW</sequence>
<evidence type="ECO:0000313" key="3">
    <source>
        <dbReference type="Proteomes" id="UP000095564"/>
    </source>
</evidence>
<reference evidence="2 3" key="1">
    <citation type="submission" date="2015-09" db="EMBL/GenBank/DDBJ databases">
        <authorList>
            <consortium name="Pathogen Informatics"/>
        </authorList>
    </citation>
    <scope>NUCLEOTIDE SEQUENCE [LARGE SCALE GENOMIC DNA]</scope>
    <source>
        <strain evidence="2 3">2789STDY5834908</strain>
    </source>
</reference>
<dbReference type="Proteomes" id="UP000095564">
    <property type="component" value="Unassembled WGS sequence"/>
</dbReference>
<feature type="transmembrane region" description="Helical" evidence="1">
    <location>
        <begin position="7"/>
        <end position="26"/>
    </location>
</feature>
<evidence type="ECO:0000313" key="2">
    <source>
        <dbReference type="EMBL" id="CUP06035.1"/>
    </source>
</evidence>
<dbReference type="AlphaFoldDB" id="A0A174K931"/>
<feature type="transmembrane region" description="Helical" evidence="1">
    <location>
        <begin position="595"/>
        <end position="623"/>
    </location>
</feature>
<evidence type="ECO:0000256" key="1">
    <source>
        <dbReference type="SAM" id="Phobius"/>
    </source>
</evidence>
<accession>A0A174K931</accession>
<keyword evidence="1" id="KW-1133">Transmembrane helix</keyword>
<feature type="transmembrane region" description="Helical" evidence="1">
    <location>
        <begin position="644"/>
        <end position="663"/>
    </location>
</feature>
<protein>
    <submittedName>
        <fullName evidence="2">Uncharacterized protein conserved in bacteria</fullName>
    </submittedName>
</protein>